<dbReference type="PANTHER" id="PTHR37938:SF1">
    <property type="entry name" value="BLL0215 PROTEIN"/>
    <property type="match status" value="1"/>
</dbReference>
<sequence length="171" mass="18262">MRASGETADWVHLSDGERITWASRPHPIALGTRFVGGFLTALAGLLVASWAWTADYGLVGWLGIGVAVVGVAAAVLSYAFFTNTRYVITTEQLYAKRGVVSRDVTQLSLDRVQNTTLRQSVAGRLLGYGDIDVYTAGSGEPEVTFERAPDPGEAREALATQIGRSGNGTRT</sequence>
<proteinExistence type="predicted"/>
<evidence type="ECO:0000256" key="2">
    <source>
        <dbReference type="SAM" id="Phobius"/>
    </source>
</evidence>
<keyword evidence="2" id="KW-1133">Transmembrane helix</keyword>
<evidence type="ECO:0000313" key="5">
    <source>
        <dbReference type="Proteomes" id="UP001595846"/>
    </source>
</evidence>
<dbReference type="GeneID" id="73902508"/>
<evidence type="ECO:0000259" key="3">
    <source>
        <dbReference type="Pfam" id="PF03703"/>
    </source>
</evidence>
<dbReference type="Proteomes" id="UP001595846">
    <property type="component" value="Unassembled WGS sequence"/>
</dbReference>
<feature type="compositionally biased region" description="Basic and acidic residues" evidence="1">
    <location>
        <begin position="144"/>
        <end position="156"/>
    </location>
</feature>
<keyword evidence="2" id="KW-0472">Membrane</keyword>
<keyword evidence="5" id="KW-1185">Reference proteome</keyword>
<keyword evidence="2" id="KW-0812">Transmembrane</keyword>
<feature type="region of interest" description="Disordered" evidence="1">
    <location>
        <begin position="141"/>
        <end position="171"/>
    </location>
</feature>
<dbReference type="AlphaFoldDB" id="A0ABD5NQA7"/>
<feature type="transmembrane region" description="Helical" evidence="2">
    <location>
        <begin position="58"/>
        <end position="81"/>
    </location>
</feature>
<dbReference type="EMBL" id="JBHSAQ010000010">
    <property type="protein sequence ID" value="MFC3959218.1"/>
    <property type="molecule type" value="Genomic_DNA"/>
</dbReference>
<reference evidence="4 5" key="1">
    <citation type="journal article" date="2019" name="Int. J. Syst. Evol. Microbiol.">
        <title>The Global Catalogue of Microorganisms (GCM) 10K type strain sequencing project: providing services to taxonomists for standard genome sequencing and annotation.</title>
        <authorList>
            <consortium name="The Broad Institute Genomics Platform"/>
            <consortium name="The Broad Institute Genome Sequencing Center for Infectious Disease"/>
            <person name="Wu L."/>
            <person name="Ma J."/>
        </authorList>
    </citation>
    <scope>NUCLEOTIDE SEQUENCE [LARGE SCALE GENOMIC DNA]</scope>
    <source>
        <strain evidence="4 5">IBRC-M 10256</strain>
    </source>
</reference>
<gene>
    <name evidence="4" type="ORF">ACFOUR_12690</name>
</gene>
<protein>
    <submittedName>
        <fullName evidence="4">PH domain-containing protein</fullName>
    </submittedName>
</protein>
<dbReference type="InterPro" id="IPR005182">
    <property type="entry name" value="YdbS-like_PH"/>
</dbReference>
<feature type="transmembrane region" description="Helical" evidence="2">
    <location>
        <begin position="34"/>
        <end position="52"/>
    </location>
</feature>
<evidence type="ECO:0000256" key="1">
    <source>
        <dbReference type="SAM" id="MobiDB-lite"/>
    </source>
</evidence>
<feature type="domain" description="YdbS-like PH" evidence="3">
    <location>
        <begin position="82"/>
        <end position="157"/>
    </location>
</feature>
<comment type="caution">
    <text evidence="4">The sequence shown here is derived from an EMBL/GenBank/DDBJ whole genome shotgun (WGS) entry which is preliminary data.</text>
</comment>
<dbReference type="Pfam" id="PF03703">
    <property type="entry name" value="bPH_2"/>
    <property type="match status" value="1"/>
</dbReference>
<dbReference type="PANTHER" id="PTHR37938">
    <property type="entry name" value="BLL0215 PROTEIN"/>
    <property type="match status" value="1"/>
</dbReference>
<evidence type="ECO:0000313" key="4">
    <source>
        <dbReference type="EMBL" id="MFC3959218.1"/>
    </source>
</evidence>
<feature type="compositionally biased region" description="Polar residues" evidence="1">
    <location>
        <begin position="162"/>
        <end position="171"/>
    </location>
</feature>
<name>A0ABD5NQA7_9EURY</name>
<organism evidence="4 5">
    <name type="scientific">Halovivax cerinus</name>
    <dbReference type="NCBI Taxonomy" id="1487865"/>
    <lineage>
        <taxon>Archaea</taxon>
        <taxon>Methanobacteriati</taxon>
        <taxon>Methanobacteriota</taxon>
        <taxon>Stenosarchaea group</taxon>
        <taxon>Halobacteria</taxon>
        <taxon>Halobacteriales</taxon>
        <taxon>Natrialbaceae</taxon>
        <taxon>Halovivax</taxon>
    </lineage>
</organism>
<dbReference type="RefSeq" id="WP_256533387.1">
    <property type="nucleotide sequence ID" value="NZ_CP101824.1"/>
</dbReference>
<accession>A0ABD5NQA7</accession>